<dbReference type="InterPro" id="IPR049058">
    <property type="entry name" value="NAD_Glu_DH_HM2"/>
</dbReference>
<dbReference type="GO" id="GO:0006538">
    <property type="term" value="P:L-glutamate catabolic process"/>
    <property type="evidence" value="ECO:0007669"/>
    <property type="project" value="InterPro"/>
</dbReference>
<feature type="domain" description="NAD-glutamate dehydrogenase ACT3" evidence="6">
    <location>
        <begin position="556"/>
        <end position="634"/>
    </location>
</feature>
<evidence type="ECO:0000313" key="8">
    <source>
        <dbReference type="Proteomes" id="UP000277424"/>
    </source>
</evidence>
<dbReference type="Pfam" id="PF21077">
    <property type="entry name" value="GDH_ACT3"/>
    <property type="match status" value="1"/>
</dbReference>
<dbReference type="Pfam" id="PF05088">
    <property type="entry name" value="Bac_GDH_CD"/>
    <property type="match status" value="1"/>
</dbReference>
<name>A0A420WCB2_9PROT</name>
<dbReference type="Pfam" id="PF21074">
    <property type="entry name" value="GDH_C"/>
    <property type="match status" value="1"/>
</dbReference>
<dbReference type="SUPFAM" id="SSF51735">
    <property type="entry name" value="NAD(P)-binding Rossmann-fold domains"/>
    <property type="match status" value="1"/>
</dbReference>
<evidence type="ECO:0000259" key="5">
    <source>
        <dbReference type="Pfam" id="PF21076"/>
    </source>
</evidence>
<evidence type="ECO:0000313" key="7">
    <source>
        <dbReference type="EMBL" id="RKQ68585.1"/>
    </source>
</evidence>
<dbReference type="PANTHER" id="PTHR43403:SF1">
    <property type="entry name" value="NAD-SPECIFIC GLUTAMATE DEHYDROGENASE"/>
    <property type="match status" value="1"/>
</dbReference>
<dbReference type="InterPro" id="IPR007780">
    <property type="entry name" value="NAD_Glu_DH_bac"/>
</dbReference>
<evidence type="ECO:0000259" key="3">
    <source>
        <dbReference type="Pfam" id="PF21074"/>
    </source>
</evidence>
<organism evidence="7 8">
    <name type="scientific">Oceanibaculum indicum</name>
    <dbReference type="NCBI Taxonomy" id="526216"/>
    <lineage>
        <taxon>Bacteria</taxon>
        <taxon>Pseudomonadati</taxon>
        <taxon>Pseudomonadota</taxon>
        <taxon>Alphaproteobacteria</taxon>
        <taxon>Rhodospirillales</taxon>
        <taxon>Oceanibaculaceae</taxon>
        <taxon>Oceanibaculum</taxon>
    </lineage>
</organism>
<dbReference type="InterPro" id="IPR049059">
    <property type="entry name" value="NAD_Glu_DH_HM1"/>
</dbReference>
<dbReference type="SUPFAM" id="SSF53223">
    <property type="entry name" value="Aminoacid dehydrogenase-like, N-terminal domain"/>
    <property type="match status" value="1"/>
</dbReference>
<protein>
    <submittedName>
        <fullName evidence="7">Glutamate dehydrogenase</fullName>
    </submittedName>
</protein>
<accession>A0A420WCB2</accession>
<dbReference type="PIRSF" id="PIRSF036761">
    <property type="entry name" value="GDH_Mll4104"/>
    <property type="match status" value="1"/>
</dbReference>
<dbReference type="InterPro" id="IPR028971">
    <property type="entry name" value="NAD-GDH_cat"/>
</dbReference>
<dbReference type="InterPro" id="IPR036291">
    <property type="entry name" value="NAD(P)-bd_dom_sf"/>
</dbReference>
<gene>
    <name evidence="7" type="ORF">BCL74_3066</name>
</gene>
<dbReference type="RefSeq" id="WP_121221288.1">
    <property type="nucleotide sequence ID" value="NZ_RBIG01000003.1"/>
</dbReference>
<dbReference type="Proteomes" id="UP000277424">
    <property type="component" value="Unassembled WGS sequence"/>
</dbReference>
<dbReference type="Pfam" id="PF21079">
    <property type="entry name" value="GDH_HM2"/>
    <property type="match status" value="1"/>
</dbReference>
<dbReference type="InterPro" id="IPR049064">
    <property type="entry name" value="NAD_Glu_DH_ACT3"/>
</dbReference>
<feature type="domain" description="NAD-specific glutamate dehydrogenase C-terminal" evidence="3">
    <location>
        <begin position="1273"/>
        <end position="1614"/>
    </location>
</feature>
<dbReference type="EMBL" id="RBIG01000003">
    <property type="protein sequence ID" value="RKQ68585.1"/>
    <property type="molecule type" value="Genomic_DNA"/>
</dbReference>
<dbReference type="InterPro" id="IPR049062">
    <property type="entry name" value="NAD_Glu_DH_ACT2"/>
</dbReference>
<dbReference type="InterPro" id="IPR046346">
    <property type="entry name" value="Aminoacid_DH-like_N_sf"/>
</dbReference>
<evidence type="ECO:0000259" key="2">
    <source>
        <dbReference type="Pfam" id="PF05088"/>
    </source>
</evidence>
<evidence type="ECO:0000259" key="4">
    <source>
        <dbReference type="Pfam" id="PF21075"/>
    </source>
</evidence>
<dbReference type="InterPro" id="IPR024727">
    <property type="entry name" value="NAD_Glu_DH_N_ACT1"/>
</dbReference>
<evidence type="ECO:0000256" key="1">
    <source>
        <dbReference type="ARBA" id="ARBA00023002"/>
    </source>
</evidence>
<dbReference type="Gene3D" id="3.40.50.720">
    <property type="entry name" value="NAD(P)-binding Rossmann-like Domain"/>
    <property type="match status" value="1"/>
</dbReference>
<dbReference type="PANTHER" id="PTHR43403">
    <property type="entry name" value="NAD-SPECIFIC GLUTAMATE DEHYDROGENASE"/>
    <property type="match status" value="1"/>
</dbReference>
<feature type="domain" description="NAD-glutamate dehydrogenase ACT2" evidence="5">
    <location>
        <begin position="412"/>
        <end position="500"/>
    </location>
</feature>
<evidence type="ECO:0000259" key="6">
    <source>
        <dbReference type="Pfam" id="PF21077"/>
    </source>
</evidence>
<dbReference type="InterPro" id="IPR049056">
    <property type="entry name" value="NAD_Glu_DH_HM3"/>
</dbReference>
<feature type="domain" description="NAD-glutamate dehydrogenase catalytic" evidence="2">
    <location>
        <begin position="732"/>
        <end position="1227"/>
    </location>
</feature>
<dbReference type="GO" id="GO:0004069">
    <property type="term" value="F:L-aspartate:2-oxoglutarate aminotransferase activity"/>
    <property type="evidence" value="ECO:0007669"/>
    <property type="project" value="InterPro"/>
</dbReference>
<dbReference type="OrthoDB" id="9758052at2"/>
<dbReference type="Pfam" id="PF21078">
    <property type="entry name" value="GDH_HM3"/>
    <property type="match status" value="1"/>
</dbReference>
<keyword evidence="1" id="KW-0560">Oxidoreductase</keyword>
<feature type="domain" description="NAD-glutamate dehydrogenase N-terminal ACT1" evidence="4">
    <location>
        <begin position="35"/>
        <end position="178"/>
    </location>
</feature>
<dbReference type="Pfam" id="PF21076">
    <property type="entry name" value="GDH_ACT2"/>
    <property type="match status" value="1"/>
</dbReference>
<proteinExistence type="predicted"/>
<sequence length="1619" mass="179346">MLGKLETRKQEAIDAVIDLARQRLTPDHCRALEPFIRLFYGHVPPDDILERETEDLLGAALSTWNFVAQRPANTPKVRAFSPTFEAHGWHSLHSAIEIVNDDMPFLVDSVTAELARHGMTVHLVIHPIARVRRDQTGKLIELLPPEAEAKDGQLESIMHIEASEQSDLAALEHIQERLGQVLSDVRAAVEDWRKMRAAVLGEVESIEKAPPANLAADELAEACAFLRWMEADHFTFLGYREYAYTGRGKQAKREVVPGTGLGILRDPEVQVFDGMRELGQLPDDVRDYLLTPTILDVVKTNRLATVHRPVHMDSIAVKRFDAAGKVIGERRFVGLFTSVAYNQSPTSIPLLRLKVARILTRAGFPPASHDGKAMVNILETFPRDELFQINDDELFEMALGILHLQERQRTALFVRRDAFERHISCLVYVPRDNFNTDLRLKIQALLEKSFNGTLAAFYTQLSDSVLARVHYIIKTTRGEIPPYDVKELEARIVEAGRSWTDRLSEALIEAKGEERGMALFKTYGRAFPVSYTEYFNAQSALLDIDRIEALSANRPLVMNLYRPIGAAEHEVHFKVYRMGQPVPLSDILPMLENMGLRAISEVPFEVEPAGLGASVWVHDFSLHAADAGPIDLARAKQKFQDAFAAVWDGETEDDAFNRLVLRGGLSAREAAIIRAYAKYLRQTGFTFSQDYIEQTLAKYADIARLVVALFTARFDPANRKDADVREGGILVEIEHALDAVSSLDEDRILRRFVNLVQATLRTNAFQKGPDGRPKPYISFKLNSQRIDELPLPRPMVEIWVYSPRVEAVHLRGGKVARGGIRWSDRKEDFRTEVLGLMKAQMVKNAVIVPVGSKGGFVVKRPPAEGGREALMEEVIACYKLFMCGMLDITDNVSGADIVPPADVVRHDEDDPYLVVAADKGTATFSDIANSVSIDYGFWLGDAFASGGSAGYDHKKMGITARGAWEGVKRHFRELGHDIQSENFTVAGVGDMSGDVFGNGMLLSRHIRLIAAFNHLHIFIDPDPDPATSFAERKRLFDLPRSSWADYDTKVLSKGGAVFDRKAKSLKLSPEARKALGIAEETLTPTALMTAILKAEIDLLWFGGIGSYVKARSESHADAGDRANDAIRINGHDIRARVVGEGANLGMTQRGRIEYALSGGRLNTDFIDNSAGVDCSDHEVNIKVLLGGVVQAGDMTEKQRNKLLEQMTDDVGEHVLRHNYLQTQAISMEEARGGELLDLHARLMRHLERAGKLDRAIEFLPDDDTIADRASANAGLTRPELAILLSYSKIALYNDLLASDLPDDPLLVEDLQRYFPERLRVPFRDYIAGHRLRREIVTTVTTNSMVNRVGSAFVDSIREKTGQSAVDIARAYTISREAFSLRDRWAEIEALDGKAPADVQVGMLLEYGRLVERATLWFLANATRPLDISAEISRFGPGIATLCKALDTVIPEADMGSLKLRKAELQKHGVSASLASEIVAIDYLLSAPDIVKIAEMAGGKTDIVDVARIYFAVGTRFGLDWLRNAADGLTLDNHWQKIAVDSAVGDLYSHQALLTQSVLATTGKAAKGKGEDKIESWVSENRAAADKAAQLLADFRNTPGGVDLAMLTVANAQLRALLPA</sequence>
<reference evidence="7 8" key="1">
    <citation type="submission" date="2018-10" db="EMBL/GenBank/DDBJ databases">
        <title>Comparative analysis of microorganisms from saline springs in Andes Mountain Range, Colombia.</title>
        <authorList>
            <person name="Rubin E."/>
        </authorList>
    </citation>
    <scope>NUCLEOTIDE SEQUENCE [LARGE SCALE GENOMIC DNA]</scope>
    <source>
        <strain evidence="7 8">USBA 36</strain>
    </source>
</reference>
<dbReference type="Pfam" id="PF21075">
    <property type="entry name" value="GDH_ACT1"/>
    <property type="match status" value="1"/>
</dbReference>
<dbReference type="GO" id="GO:0004352">
    <property type="term" value="F:glutamate dehydrogenase (NAD+) activity"/>
    <property type="evidence" value="ECO:0007669"/>
    <property type="project" value="InterPro"/>
</dbReference>
<dbReference type="InterPro" id="IPR048381">
    <property type="entry name" value="GDH_C"/>
</dbReference>
<comment type="caution">
    <text evidence="7">The sequence shown here is derived from an EMBL/GenBank/DDBJ whole genome shotgun (WGS) entry which is preliminary data.</text>
</comment>
<dbReference type="Pfam" id="PF21073">
    <property type="entry name" value="GDH_HM1"/>
    <property type="match status" value="1"/>
</dbReference>